<dbReference type="SMART" id="SM00164">
    <property type="entry name" value="TBC"/>
    <property type="match status" value="1"/>
</dbReference>
<dbReference type="GO" id="GO:0031267">
    <property type="term" value="F:small GTPase binding"/>
    <property type="evidence" value="ECO:0007669"/>
    <property type="project" value="TreeGrafter"/>
</dbReference>
<evidence type="ECO:0000259" key="5">
    <source>
        <dbReference type="PROSITE" id="PS50086"/>
    </source>
</evidence>
<comment type="caution">
    <text evidence="6">The sequence shown here is derived from an EMBL/GenBank/DDBJ whole genome shotgun (WGS) entry which is preliminary data.</text>
</comment>
<organism evidence="6 7">
    <name type="scientific">Scylla paramamosain</name>
    <name type="common">Mud crab</name>
    <dbReference type="NCBI Taxonomy" id="85552"/>
    <lineage>
        <taxon>Eukaryota</taxon>
        <taxon>Metazoa</taxon>
        <taxon>Ecdysozoa</taxon>
        <taxon>Arthropoda</taxon>
        <taxon>Crustacea</taxon>
        <taxon>Multicrustacea</taxon>
        <taxon>Malacostraca</taxon>
        <taxon>Eumalacostraca</taxon>
        <taxon>Eucarida</taxon>
        <taxon>Decapoda</taxon>
        <taxon>Pleocyemata</taxon>
        <taxon>Brachyura</taxon>
        <taxon>Eubrachyura</taxon>
        <taxon>Portunoidea</taxon>
        <taxon>Portunidae</taxon>
        <taxon>Portuninae</taxon>
        <taxon>Scylla</taxon>
    </lineage>
</organism>
<dbReference type="Gene3D" id="1.10.8.270">
    <property type="entry name" value="putative rabgap domain of human tbc1 domain family member 14 like domains"/>
    <property type="match status" value="1"/>
</dbReference>
<dbReference type="PANTHER" id="PTHR47219:SF10">
    <property type="entry name" value="GROWTH HORMONE-REGULATED TBC PROTEIN 1"/>
    <property type="match status" value="1"/>
</dbReference>
<dbReference type="EMBL" id="JARAKH010000043">
    <property type="protein sequence ID" value="KAK8379585.1"/>
    <property type="molecule type" value="Genomic_DNA"/>
</dbReference>
<evidence type="ECO:0000313" key="6">
    <source>
        <dbReference type="EMBL" id="KAK8379585.1"/>
    </source>
</evidence>
<name>A0AAW0SWC5_SCYPA</name>
<comment type="function">
    <text evidence="2">May act as a GTPase-activating protein for Rab family protein(s).</text>
</comment>
<keyword evidence="1" id="KW-0343">GTPase activation</keyword>
<gene>
    <name evidence="6" type="ORF">O3P69_019498</name>
</gene>
<reference evidence="6 7" key="1">
    <citation type="submission" date="2023-03" db="EMBL/GenBank/DDBJ databases">
        <title>High-quality genome of Scylla paramamosain provides insights in environmental adaptation.</title>
        <authorList>
            <person name="Zhang L."/>
        </authorList>
    </citation>
    <scope>NUCLEOTIDE SEQUENCE [LARGE SCALE GENOMIC DNA]</scope>
    <source>
        <strain evidence="6">LZ_2023a</strain>
        <tissue evidence="6">Muscle</tissue>
    </source>
</reference>
<dbReference type="PROSITE" id="PS50086">
    <property type="entry name" value="TBC_RABGAP"/>
    <property type="match status" value="1"/>
</dbReference>
<proteinExistence type="predicted"/>
<dbReference type="Gene3D" id="1.10.472.80">
    <property type="entry name" value="Ypt/Rab-GAP domain of gyp1p, domain 3"/>
    <property type="match status" value="1"/>
</dbReference>
<dbReference type="GO" id="GO:0005096">
    <property type="term" value="F:GTPase activator activity"/>
    <property type="evidence" value="ECO:0007669"/>
    <property type="project" value="UniProtKB-KW"/>
</dbReference>
<protein>
    <recommendedName>
        <fullName evidence="3">Growth hormone-regulated TBC protein 1</fullName>
    </recommendedName>
</protein>
<dbReference type="SUPFAM" id="SSF47923">
    <property type="entry name" value="Ypt/Rab-GAP domain of gyp1p"/>
    <property type="match status" value="2"/>
</dbReference>
<evidence type="ECO:0000256" key="2">
    <source>
        <dbReference type="ARBA" id="ARBA00043879"/>
    </source>
</evidence>
<feature type="compositionally biased region" description="Polar residues" evidence="4">
    <location>
        <begin position="16"/>
        <end position="26"/>
    </location>
</feature>
<dbReference type="FunFam" id="1.10.8.270:FF:000016">
    <property type="entry name" value="TBC1 domain family member 2A"/>
    <property type="match status" value="1"/>
</dbReference>
<feature type="domain" description="Rab-GAP TBC" evidence="5">
    <location>
        <begin position="86"/>
        <end position="282"/>
    </location>
</feature>
<dbReference type="Pfam" id="PF00566">
    <property type="entry name" value="RabGAP-TBC"/>
    <property type="match status" value="1"/>
</dbReference>
<dbReference type="AlphaFoldDB" id="A0AAW0SWC5"/>
<evidence type="ECO:0000313" key="7">
    <source>
        <dbReference type="Proteomes" id="UP001487740"/>
    </source>
</evidence>
<dbReference type="InterPro" id="IPR000195">
    <property type="entry name" value="Rab-GAP-TBC_dom"/>
</dbReference>
<feature type="region of interest" description="Disordered" evidence="4">
    <location>
        <begin position="1"/>
        <end position="32"/>
    </location>
</feature>
<keyword evidence="7" id="KW-1185">Reference proteome</keyword>
<evidence type="ECO:0000256" key="3">
    <source>
        <dbReference type="ARBA" id="ARBA00070878"/>
    </source>
</evidence>
<dbReference type="InterPro" id="IPR035969">
    <property type="entry name" value="Rab-GAP_TBC_sf"/>
</dbReference>
<dbReference type="PANTHER" id="PTHR47219">
    <property type="entry name" value="RAB GTPASE-ACTIVATING PROTEIN 1-LIKE"/>
    <property type="match status" value="1"/>
</dbReference>
<sequence length="362" mass="41059">MADRRAAGEEGGDGGTNSSTTSQSRLSDVDEYGFQRPPDFDYATYEEFMSRYLTVLARRARKWAHLLGARETVGRGVKLKRYVRKGIPMKHRGKMWLEVSGARQQMSLRPGYYRAMLAGAPLGEEVQEAIRVDLPRTFPDNIHFRQVTQDAQVTQGKLVSLNNVLSAFCRHNAGIGYCQGLNYIAGLLLLVTNDEESSFWLLCVLTDSLLPDYYTSTMVGVLTDTRVMEALVKERCPLVWRHVEHYGLTWDLLVTKWFVCLFAEVLPIETVLRIWDCLFYEGNKVLMRVALALVVTNEAEILKAQDFGDIVKCFKKITQDANAIDCHSFMETVFKVSGSFPRARLAKLRDSCMEQVLAESKK</sequence>
<accession>A0AAW0SWC5</accession>
<dbReference type="Proteomes" id="UP001487740">
    <property type="component" value="Unassembled WGS sequence"/>
</dbReference>
<evidence type="ECO:0000256" key="4">
    <source>
        <dbReference type="SAM" id="MobiDB-lite"/>
    </source>
</evidence>
<evidence type="ECO:0000256" key="1">
    <source>
        <dbReference type="ARBA" id="ARBA00022468"/>
    </source>
</evidence>
<dbReference type="InterPro" id="IPR050302">
    <property type="entry name" value="Rab_GAP_TBC_domain"/>
</dbReference>
<dbReference type="FunFam" id="1.10.472.80:FF:000029">
    <property type="entry name" value="Growth hormone-regulated TBC protein 1"/>
    <property type="match status" value="1"/>
</dbReference>